<evidence type="ECO:0000256" key="2">
    <source>
        <dbReference type="ARBA" id="ARBA00004574"/>
    </source>
</evidence>
<feature type="compositionally biased region" description="Basic and acidic residues" evidence="7">
    <location>
        <begin position="1208"/>
        <end position="1218"/>
    </location>
</feature>
<dbReference type="Pfam" id="PF12231">
    <property type="entry name" value="Rif1_N"/>
    <property type="match status" value="1"/>
</dbReference>
<keyword evidence="4" id="KW-0779">Telomere</keyword>
<evidence type="ECO:0000256" key="3">
    <source>
        <dbReference type="ARBA" id="ARBA00022454"/>
    </source>
</evidence>
<feature type="compositionally biased region" description="Polar residues" evidence="7">
    <location>
        <begin position="348"/>
        <end position="359"/>
    </location>
</feature>
<name>A0A1D8PDJ8_CANAL</name>
<dbReference type="KEGG" id="cal:CAALFM_C105380CA"/>
<evidence type="ECO:0000256" key="7">
    <source>
        <dbReference type="SAM" id="MobiDB-lite"/>
    </source>
</evidence>
<feature type="compositionally biased region" description="Polar residues" evidence="7">
    <location>
        <begin position="1543"/>
        <end position="1560"/>
    </location>
</feature>
<proteinExistence type="predicted"/>
<dbReference type="GO" id="GO:0005634">
    <property type="term" value="C:nucleus"/>
    <property type="evidence" value="ECO:0000318"/>
    <property type="project" value="GO_Central"/>
</dbReference>
<feature type="region of interest" description="Disordered" evidence="7">
    <location>
        <begin position="118"/>
        <end position="207"/>
    </location>
</feature>
<organism evidence="11 12">
    <name type="scientific">Candida albicans (strain SC5314 / ATCC MYA-2876)</name>
    <name type="common">Yeast</name>
    <dbReference type="NCBI Taxonomy" id="237561"/>
    <lineage>
        <taxon>Eukaryota</taxon>
        <taxon>Fungi</taxon>
        <taxon>Dikarya</taxon>
        <taxon>Ascomycota</taxon>
        <taxon>Saccharomycotina</taxon>
        <taxon>Pichiomycetes</taxon>
        <taxon>Debaryomycetaceae</taxon>
        <taxon>Candida/Lodderomyces clade</taxon>
        <taxon>Candida</taxon>
    </lineage>
</organism>
<feature type="compositionally biased region" description="Polar residues" evidence="7">
    <location>
        <begin position="1405"/>
        <end position="1415"/>
    </location>
</feature>
<feature type="region of interest" description="Disordered" evidence="7">
    <location>
        <begin position="1366"/>
        <end position="1450"/>
    </location>
</feature>
<dbReference type="GeneID" id="3642480"/>
<dbReference type="VEuPathDB" id="FungiDB:C1_05380C_A"/>
<dbReference type="OrthoDB" id="4070686at2759"/>
<reference evidence="11 12" key="3">
    <citation type="journal article" date="2013" name="Genome Biol.">
        <title>Assembly of a phased diploid Candida albicans genome facilitates allele-specific measurements and provides a simple model for repeat and indel structure.</title>
        <authorList>
            <person name="Muzzey D."/>
            <person name="Schwartz K."/>
            <person name="Weissman J.S."/>
            <person name="Sherlock G."/>
        </authorList>
    </citation>
    <scope>NUCLEOTIDE SEQUENCE [LARGE SCALE GENOMIC DNA]</scope>
    <source>
        <strain evidence="12">SC5314 / ATCC MYA-2876</strain>
    </source>
</reference>
<dbReference type="InParanoid" id="A0A1D8PDJ8"/>
<dbReference type="STRING" id="237561.A0A1D8PDJ8"/>
<feature type="compositionally biased region" description="Polar residues" evidence="7">
    <location>
        <begin position="1252"/>
        <end position="1264"/>
    </location>
</feature>
<evidence type="ECO:0000259" key="9">
    <source>
        <dbReference type="Pfam" id="PF12231"/>
    </source>
</evidence>
<keyword evidence="11" id="KW-0238">DNA-binding</keyword>
<keyword evidence="3" id="KW-0158">Chromosome</keyword>
<dbReference type="eggNOG" id="ENOG502QPT7">
    <property type="taxonomic scope" value="Eukaryota"/>
</dbReference>
<keyword evidence="6" id="KW-0131">Cell cycle</keyword>
<dbReference type="SMR" id="A0A1D8PDJ8"/>
<dbReference type="GO" id="GO:0003677">
    <property type="term" value="F:DNA binding"/>
    <property type="evidence" value="ECO:0007669"/>
    <property type="project" value="UniProtKB-KW"/>
</dbReference>
<gene>
    <name evidence="11" type="ordered locus">CAALFM_C105380CA</name>
    <name evidence="10" type="ordered locus">orf19.8057</name>
</gene>
<feature type="region of interest" description="Disordered" evidence="7">
    <location>
        <begin position="341"/>
        <end position="364"/>
    </location>
</feature>
<keyword evidence="12" id="KW-1185">Reference proteome</keyword>
<reference evidence="11 12" key="2">
    <citation type="journal article" date="2007" name="Genome Biol.">
        <title>Assembly of the Candida albicans genome into sixteen supercontigs aligned on the eight chromosomes.</title>
        <authorList>
            <person name="van het Hoog M."/>
            <person name="Rast T.J."/>
            <person name="Martchenko M."/>
            <person name="Grindle S."/>
            <person name="Dignard D."/>
            <person name="Hogues H."/>
            <person name="Cuomo C."/>
            <person name="Berriman M."/>
            <person name="Scherer S."/>
            <person name="Magee B.B."/>
            <person name="Whiteway M."/>
            <person name="Chibana H."/>
            <person name="Nantel A."/>
            <person name="Magee P.T."/>
        </authorList>
    </citation>
    <scope>GENOME REANNOTATION</scope>
    <source>
        <strain evidence="12">SC5314 / ATCC MYA-2876</strain>
    </source>
</reference>
<dbReference type="EMBL" id="CP017623">
    <property type="protein sequence ID" value="AOW26207.1"/>
    <property type="molecule type" value="Genomic_DNA"/>
</dbReference>
<keyword evidence="8" id="KW-0472">Membrane</keyword>
<protein>
    <submittedName>
        <fullName evidence="11">DNA-binding protein</fullName>
    </submittedName>
</protein>
<feature type="compositionally biased region" description="Basic and acidic residues" evidence="7">
    <location>
        <begin position="1561"/>
        <end position="1571"/>
    </location>
</feature>
<dbReference type="PANTHER" id="PTHR22928:SF3">
    <property type="entry name" value="TELOMERE-ASSOCIATED PROTEIN RIF1"/>
    <property type="match status" value="1"/>
</dbReference>
<dbReference type="CGD" id="CAL0000184448">
    <property type="gene designation" value="orf19.8057"/>
</dbReference>
<feature type="compositionally biased region" description="Polar residues" evidence="7">
    <location>
        <begin position="192"/>
        <end position="206"/>
    </location>
</feature>
<feature type="transmembrane region" description="Helical" evidence="8">
    <location>
        <begin position="77"/>
        <end position="100"/>
    </location>
</feature>
<dbReference type="InterPro" id="IPR022031">
    <property type="entry name" value="Rif1_N"/>
</dbReference>
<evidence type="ECO:0000256" key="1">
    <source>
        <dbReference type="ARBA" id="ARBA00004123"/>
    </source>
</evidence>
<feature type="region of interest" description="Disordered" evidence="7">
    <location>
        <begin position="1543"/>
        <end position="1571"/>
    </location>
</feature>
<dbReference type="AlphaFoldDB" id="A0A1D8PDJ8"/>
<keyword evidence="8" id="KW-1133">Transmembrane helix</keyword>
<evidence type="ECO:0000256" key="6">
    <source>
        <dbReference type="ARBA" id="ARBA00023306"/>
    </source>
</evidence>
<sequence>MQNICRKQYLVVESVYMLPNARRASFEFFLFAQKKNYSPISKPFLLGTRSSRIFTHGSKTTSTVFEEKKSTYRYQQLIFLFLLGFLDFVKNCNSLFFLYANEELNYLRSLNMPPKRKKLSKETKLASLSKKQSPIVTTRRRRSARKLSHENKNSPSRTQKIEDDIGVDTQMSEEIASSLNSSPIKQIDRRSNNSTPTKNTLSSSPIKTKKSVAFSDDLISDIPSTPDRNHSSGRSILKSCNSEFQNRLVDPSNTSLWRKANENVSYGPKNPDFWLQGTIVQLPPNSPDLYHLIEGCITVLQDASFDKRFEVYATLNGVYKTNSGSGAVKLFSSTLEDSVLASPRKNRSTPSPLKNNSPTKKQRESSYVALLAGQIIKDIEATEDSLFDDNKDKENRSPTKNDPFRIRIVNQATKLMSYFILDQELNKLISLHNIDWLYHHACVMLTHPKASKAIISAYLVIMKECKLSAKKKKALFETGDLAEKMLFALINMKRFPSSSLVSEQFMCFKNFVNLFPGIMAKNISHWFGMLLLNICEVGSPFYLKCFSVGVHCLLEVAKAFLDNRKTRAYVKLFLSSPFSFNIKSMSSSESIVIDSDSNDSQSQKVVDIVLSKLSELIHDGQFKEAMDIWVALTVLVGYSGESFERWEHLSKWLQITKLCFNSQVPQARVLALSCWKAIIFNLCRNDLDEIRKTLDPVMGHSNIKDKQQQITTVMKPKVKLLTYLFGSFNAAEMEDEVIDTLHNLFVAILYSTINPLVIKSRTKYLHILWDKVFQFVFINFYFKKDASNARMSQLGFAVLSKLIKSATPVNERNFNEVRCLSNEPVSINEVNSLPPRWIYSKFDKIMQNMILIFLSENLHVEDKIGFFIAFLASIKPIVKNEASVSPTTFDIIDNIPIVLSHLFKTNTLSHDLAIKLIVNLHDTFTSSLLVRRANKQDEIDTSNNIYLPVLANCSKSLSKEKYLEIFQLITQSLSHKKILVFIADYVQSGLKMEDVKAVISDILAKRTVELSSEELGLYGEICQYFDTGFETFVKKLIQTIVVVSDSEKMLNCFENLNITSWNYSIVIFLLLLLKNAPNKHIFQFTINLIEKMMKSNFIATLELLTVQDFEAEIFPLMDQIYTNSLQYSGETLFKICSLLKDYLEYKLKNSENHELVDRLLLGCYSVLGIDVSTLIQDDYSKYPNFKIELDKRNSCIVNGKIVVNHLQKSQESDDKSSQEQETSVPTDSDNSLDLQVDSNIQKEQDVSESNEYDQSNIPELSADSSTSISDINTVDTVNKNIATEISSKSNLPEVEQVCKVNDIIVTDTECAKDESKVQPTEEFESVIQRNEGGLGLTVKLTPVKNRSAIETVSPKQEFIVKIVKKKPEEQVQESSSSAKDDDEISDIETSSVSQGNGNGIIEQPEVSSSRSSNGTLVRKREHPEESLAPSKRSKVCESTNSAEDGLKVTKTQLNANEKSLPLDDEIALENKQGELKMSKVDVDFNGQQGENIQVDSCNFSSINNNSSDPKTFAESIVSTDGEEKSENGEIPPAKELDIECTTSPDLKNSDNSAILETNNDINKKDTEEEKEKMKEEQYSMVQEAPSYFLPLKEFEEIKSKKEIDDDFENSVGYRSNGISKSYSPMDLVDLLSTKSDAELACITSDEKYEMETKLLNLMVRLRNLK</sequence>
<keyword evidence="8" id="KW-0812">Transmembrane</keyword>
<evidence type="ECO:0000313" key="10">
    <source>
        <dbReference type="CGD" id="CAL0000184448"/>
    </source>
</evidence>
<comment type="subcellular location">
    <subcellularLocation>
        <location evidence="2">Chromosome</location>
        <location evidence="2">Telomere</location>
    </subcellularLocation>
    <subcellularLocation>
        <location evidence="1">Nucleus</location>
    </subcellularLocation>
</comment>
<dbReference type="Proteomes" id="UP000000559">
    <property type="component" value="Chromosome 1"/>
</dbReference>
<dbReference type="SUPFAM" id="SSF48371">
    <property type="entry name" value="ARM repeat"/>
    <property type="match status" value="1"/>
</dbReference>
<evidence type="ECO:0000256" key="4">
    <source>
        <dbReference type="ARBA" id="ARBA00022895"/>
    </source>
</evidence>
<dbReference type="PANTHER" id="PTHR22928">
    <property type="entry name" value="TELOMERE-ASSOCIATED PROTEIN RIF1"/>
    <property type="match status" value="1"/>
</dbReference>
<feature type="compositionally biased region" description="Polar residues" evidence="7">
    <location>
        <begin position="1222"/>
        <end position="1239"/>
    </location>
</feature>
<feature type="region of interest" description="Disordered" evidence="7">
    <location>
        <begin position="1208"/>
        <end position="1264"/>
    </location>
</feature>
<evidence type="ECO:0000256" key="5">
    <source>
        <dbReference type="ARBA" id="ARBA00023242"/>
    </source>
</evidence>
<dbReference type="GO" id="GO:0140445">
    <property type="term" value="C:chromosome, telomeric repeat region"/>
    <property type="evidence" value="ECO:0000318"/>
    <property type="project" value="GO_Central"/>
</dbReference>
<evidence type="ECO:0000313" key="11">
    <source>
        <dbReference type="EMBL" id="AOW26207.1"/>
    </source>
</evidence>
<accession>A0A1D8PDJ8</accession>
<feature type="domain" description="Telomere-associated protein Rif1 N-terminal" evidence="9">
    <location>
        <begin position="395"/>
        <end position="736"/>
    </location>
</feature>
<dbReference type="InterPro" id="IPR016024">
    <property type="entry name" value="ARM-type_fold"/>
</dbReference>
<dbReference type="GO" id="GO:0000723">
    <property type="term" value="P:telomere maintenance"/>
    <property type="evidence" value="ECO:0000318"/>
    <property type="project" value="GO_Central"/>
</dbReference>
<evidence type="ECO:0000313" key="12">
    <source>
        <dbReference type="Proteomes" id="UP000000559"/>
    </source>
</evidence>
<keyword evidence="5" id="KW-0539">Nucleus</keyword>
<dbReference type="CDD" id="cd14267">
    <property type="entry name" value="Rif1_CTD_C-II_like"/>
    <property type="match status" value="1"/>
</dbReference>
<reference evidence="11 12" key="1">
    <citation type="journal article" date="2004" name="Proc. Natl. Acad. Sci. U.S.A.">
        <title>The diploid genome sequence of Candida albicans.</title>
        <authorList>
            <person name="Jones T."/>
            <person name="Federspiel N.A."/>
            <person name="Chibana H."/>
            <person name="Dungan J."/>
            <person name="Kalman S."/>
            <person name="Magee B.B."/>
            <person name="Newport G."/>
            <person name="Thorstenson Y.R."/>
            <person name="Agabian N."/>
            <person name="Magee P.T."/>
            <person name="Davis R.W."/>
            <person name="Scherer S."/>
        </authorList>
    </citation>
    <scope>NUCLEOTIDE SEQUENCE [LARGE SCALE GENOMIC DNA]</scope>
    <source>
        <strain evidence="12">SC5314 / ATCC MYA-2876</strain>
    </source>
</reference>
<feature type="compositionally biased region" description="Polar residues" evidence="7">
    <location>
        <begin position="169"/>
        <end position="184"/>
    </location>
</feature>
<evidence type="ECO:0000256" key="8">
    <source>
        <dbReference type="SAM" id="Phobius"/>
    </source>
</evidence>
<dbReference type="RefSeq" id="XP_715862.2">
    <property type="nucleotide sequence ID" value="XM_710769.2"/>
</dbReference>